<dbReference type="SUPFAM" id="SSF81442">
    <property type="entry name" value="Cytochrome c oxidase subunit I-like"/>
    <property type="match status" value="1"/>
</dbReference>
<dbReference type="Gene3D" id="1.20.210.10">
    <property type="entry name" value="Cytochrome c oxidase-like, subunit I domain"/>
    <property type="match status" value="1"/>
</dbReference>
<evidence type="ECO:0000313" key="2">
    <source>
        <dbReference type="EMBL" id="SLN77405.1"/>
    </source>
</evidence>
<dbReference type="EMBL" id="FWFR01000007">
    <property type="protein sequence ID" value="SLN77405.1"/>
    <property type="molecule type" value="Genomic_DNA"/>
</dbReference>
<sequence>MRERLGEIYLKTGFIWLLVGMTFGAWLGATENLQYSNPHAHANLVGFVLSALFGLIVIVLPALRESRLAVAQYWIYQIGAVVLVVGKILVSNDPTDMAVVAIGSLIVLVGTLMFAFMLFTMKRPATAR</sequence>
<feature type="transmembrane region" description="Helical" evidence="1">
    <location>
        <begin position="97"/>
        <end position="119"/>
    </location>
</feature>
<dbReference type="InterPro" id="IPR036927">
    <property type="entry name" value="Cyt_c_oxase-like_su1_sf"/>
</dbReference>
<dbReference type="OrthoDB" id="9808748at2"/>
<protein>
    <submittedName>
        <fullName evidence="2">Uncharacterized protein</fullName>
    </submittedName>
</protein>
<dbReference type="Proteomes" id="UP000193200">
    <property type="component" value="Unassembled WGS sequence"/>
</dbReference>
<keyword evidence="1" id="KW-1133">Transmembrane helix</keyword>
<accession>A0A1Y5TZI8</accession>
<reference evidence="2 3" key="1">
    <citation type="submission" date="2017-03" db="EMBL/GenBank/DDBJ databases">
        <authorList>
            <person name="Afonso C.L."/>
            <person name="Miller P.J."/>
            <person name="Scott M.A."/>
            <person name="Spackman E."/>
            <person name="Goraichik I."/>
            <person name="Dimitrov K.M."/>
            <person name="Suarez D.L."/>
            <person name="Swayne D.E."/>
        </authorList>
    </citation>
    <scope>NUCLEOTIDE SEQUENCE [LARGE SCALE GENOMIC DNA]</scope>
    <source>
        <strain evidence="2 3">CECT 7691</strain>
    </source>
</reference>
<feature type="transmembrane region" description="Helical" evidence="1">
    <location>
        <begin position="41"/>
        <end position="61"/>
    </location>
</feature>
<keyword evidence="3" id="KW-1185">Reference proteome</keyword>
<gene>
    <name evidence="2" type="ORF">OCH7691_04402</name>
</gene>
<proteinExistence type="predicted"/>
<dbReference type="AlphaFoldDB" id="A0A1Y5TZI8"/>
<dbReference type="RefSeq" id="WP_085885738.1">
    <property type="nucleotide sequence ID" value="NZ_FWFR01000007.1"/>
</dbReference>
<keyword evidence="1" id="KW-0472">Membrane</keyword>
<feature type="transmembrane region" description="Helical" evidence="1">
    <location>
        <begin position="73"/>
        <end position="91"/>
    </location>
</feature>
<dbReference type="InParanoid" id="A0A1Y5TZI8"/>
<keyword evidence="1" id="KW-0812">Transmembrane</keyword>
<organism evidence="2 3">
    <name type="scientific">Oceanibacterium hippocampi</name>
    <dbReference type="NCBI Taxonomy" id="745714"/>
    <lineage>
        <taxon>Bacteria</taxon>
        <taxon>Pseudomonadati</taxon>
        <taxon>Pseudomonadota</taxon>
        <taxon>Alphaproteobacteria</taxon>
        <taxon>Sneathiellales</taxon>
        <taxon>Sneathiellaceae</taxon>
        <taxon>Oceanibacterium</taxon>
    </lineage>
</organism>
<evidence type="ECO:0000313" key="3">
    <source>
        <dbReference type="Proteomes" id="UP000193200"/>
    </source>
</evidence>
<evidence type="ECO:0000256" key="1">
    <source>
        <dbReference type="SAM" id="Phobius"/>
    </source>
</evidence>
<name>A0A1Y5TZI8_9PROT</name>
<feature type="transmembrane region" description="Helical" evidence="1">
    <location>
        <begin position="12"/>
        <end position="29"/>
    </location>
</feature>